<reference evidence="3" key="1">
    <citation type="journal article" date="2018" name="PLoS Negl. Trop. Dis.">
        <title>Sialome diversity of ticks revealed by RNAseq of single tick salivary glands.</title>
        <authorList>
            <person name="Perner J."/>
            <person name="Kropackova S."/>
            <person name="Kopacek P."/>
            <person name="Ribeiro J.M."/>
        </authorList>
    </citation>
    <scope>NUCLEOTIDE SEQUENCE</scope>
    <source>
        <strain evidence="3">Siblings of single egg batch collected in Ceske Budejovice</strain>
        <tissue evidence="3">Salivary glands</tissue>
    </source>
</reference>
<accession>A0A147BDH4</accession>
<keyword evidence="2" id="KW-1133">Transmembrane helix</keyword>
<proteinExistence type="predicted"/>
<evidence type="ECO:0000313" key="3">
    <source>
        <dbReference type="EMBL" id="JAR88405.1"/>
    </source>
</evidence>
<dbReference type="EMBL" id="GEGO01006999">
    <property type="protein sequence ID" value="JAR88405.1"/>
    <property type="molecule type" value="Transcribed_RNA"/>
</dbReference>
<evidence type="ECO:0000256" key="1">
    <source>
        <dbReference type="SAM" id="MobiDB-lite"/>
    </source>
</evidence>
<keyword evidence="2" id="KW-0472">Membrane</keyword>
<dbReference type="AlphaFoldDB" id="A0A147BDH4"/>
<name>A0A147BDH4_IXORI</name>
<feature type="region of interest" description="Disordered" evidence="1">
    <location>
        <begin position="39"/>
        <end position="68"/>
    </location>
</feature>
<sequence length="142" mass="16182">MLIRTPCICTSLATSVHFFAVLVYWVVAVAQREDSASAWPTNNEPIVESRPRRDLPVSHRNRSSAAREVDPKVSNLLVTREDDVPSCRPSSLLVPRSHEKISAARRANSHTKHFKIFMFSKYHNVAFVYGRLVHDSWAICHE</sequence>
<protein>
    <submittedName>
        <fullName evidence="3">Putative secreted protein</fullName>
    </submittedName>
</protein>
<keyword evidence="2" id="KW-0812">Transmembrane</keyword>
<feature type="transmembrane region" description="Helical" evidence="2">
    <location>
        <begin position="7"/>
        <end position="27"/>
    </location>
</feature>
<evidence type="ECO:0000256" key="2">
    <source>
        <dbReference type="SAM" id="Phobius"/>
    </source>
</evidence>
<organism evidence="3">
    <name type="scientific">Ixodes ricinus</name>
    <name type="common">Common tick</name>
    <name type="synonym">Acarus ricinus</name>
    <dbReference type="NCBI Taxonomy" id="34613"/>
    <lineage>
        <taxon>Eukaryota</taxon>
        <taxon>Metazoa</taxon>
        <taxon>Ecdysozoa</taxon>
        <taxon>Arthropoda</taxon>
        <taxon>Chelicerata</taxon>
        <taxon>Arachnida</taxon>
        <taxon>Acari</taxon>
        <taxon>Parasitiformes</taxon>
        <taxon>Ixodida</taxon>
        <taxon>Ixodoidea</taxon>
        <taxon>Ixodidae</taxon>
        <taxon>Ixodinae</taxon>
        <taxon>Ixodes</taxon>
    </lineage>
</organism>
<feature type="compositionally biased region" description="Basic and acidic residues" evidence="1">
    <location>
        <begin position="47"/>
        <end position="57"/>
    </location>
</feature>